<name>A0A2T3NF98_9GAMM</name>
<keyword evidence="1" id="KW-0732">Signal</keyword>
<dbReference type="RefSeq" id="WP_107298065.1">
    <property type="nucleotide sequence ID" value="NZ_PYMB01000003.1"/>
</dbReference>
<organism evidence="2 3">
    <name type="scientific">Photobacterium rosenbergii</name>
    <dbReference type="NCBI Taxonomy" id="294936"/>
    <lineage>
        <taxon>Bacteria</taxon>
        <taxon>Pseudomonadati</taxon>
        <taxon>Pseudomonadota</taxon>
        <taxon>Gammaproteobacteria</taxon>
        <taxon>Vibrionales</taxon>
        <taxon>Vibrionaceae</taxon>
        <taxon>Photobacterium</taxon>
    </lineage>
</organism>
<dbReference type="PROSITE" id="PS51257">
    <property type="entry name" value="PROKAR_LIPOPROTEIN"/>
    <property type="match status" value="1"/>
</dbReference>
<evidence type="ECO:0000313" key="2">
    <source>
        <dbReference type="EMBL" id="PSW13239.1"/>
    </source>
</evidence>
<proteinExistence type="predicted"/>
<sequence length="95" mass="10129">MNKLFFVLATALSGCASYAEIDLDSTVSDDGSVSTAIHFNATAMESFRGHGNEDDIIIQNVAWVNRTYGTCPASYTIDNTKTLGDGSVVVTITCK</sequence>
<comment type="caution">
    <text evidence="2">The sequence shown here is derived from an EMBL/GenBank/DDBJ whole genome shotgun (WGS) entry which is preliminary data.</text>
</comment>
<evidence type="ECO:0000313" key="3">
    <source>
        <dbReference type="Proteomes" id="UP000241346"/>
    </source>
</evidence>
<dbReference type="Proteomes" id="UP000241346">
    <property type="component" value="Unassembled WGS sequence"/>
</dbReference>
<feature type="chain" id="PRO_5015625597" description="Lipoprotein" evidence="1">
    <location>
        <begin position="20"/>
        <end position="95"/>
    </location>
</feature>
<feature type="signal peptide" evidence="1">
    <location>
        <begin position="1"/>
        <end position="19"/>
    </location>
</feature>
<dbReference type="AlphaFoldDB" id="A0A2T3NF98"/>
<gene>
    <name evidence="2" type="ORF">C9J01_10320</name>
</gene>
<protein>
    <recommendedName>
        <fullName evidence="4">Lipoprotein</fullName>
    </recommendedName>
</protein>
<evidence type="ECO:0000256" key="1">
    <source>
        <dbReference type="SAM" id="SignalP"/>
    </source>
</evidence>
<evidence type="ECO:0008006" key="4">
    <source>
        <dbReference type="Google" id="ProtNLM"/>
    </source>
</evidence>
<accession>A0A2T3NF98</accession>
<reference evidence="2 3" key="1">
    <citation type="submission" date="2018-03" db="EMBL/GenBank/DDBJ databases">
        <title>Whole genome sequencing of Histamine producing bacteria.</title>
        <authorList>
            <person name="Butler K."/>
        </authorList>
    </citation>
    <scope>NUCLEOTIDE SEQUENCE [LARGE SCALE GENOMIC DNA]</scope>
    <source>
        <strain evidence="2 3">DSM 19138</strain>
    </source>
</reference>
<dbReference type="EMBL" id="PYMB01000003">
    <property type="protein sequence ID" value="PSW13239.1"/>
    <property type="molecule type" value="Genomic_DNA"/>
</dbReference>